<accession>A0A316U1R0</accession>
<dbReference type="InterPro" id="IPR015919">
    <property type="entry name" value="Cadherin-like_sf"/>
</dbReference>
<dbReference type="InterPro" id="IPR051694">
    <property type="entry name" value="Immunoregulatory_rcpt-like"/>
</dbReference>
<evidence type="ECO:0000256" key="3">
    <source>
        <dbReference type="ARBA" id="ARBA00022989"/>
    </source>
</evidence>
<dbReference type="InterPro" id="IPR013783">
    <property type="entry name" value="Ig-like_fold"/>
</dbReference>
<dbReference type="GO" id="GO:0016020">
    <property type="term" value="C:membrane"/>
    <property type="evidence" value="ECO:0007669"/>
    <property type="project" value="UniProtKB-SubCell"/>
</dbReference>
<dbReference type="Proteomes" id="UP000245942">
    <property type="component" value="Unassembled WGS sequence"/>
</dbReference>
<reference evidence="9 10" key="1">
    <citation type="journal article" date="2018" name="Mol. Biol. Evol.">
        <title>Broad Genomic Sampling Reveals a Smut Pathogenic Ancestry of the Fungal Clade Ustilaginomycotina.</title>
        <authorList>
            <person name="Kijpornyongpan T."/>
            <person name="Mondo S.J."/>
            <person name="Barry K."/>
            <person name="Sandor L."/>
            <person name="Lee J."/>
            <person name="Lipzen A."/>
            <person name="Pangilinan J."/>
            <person name="LaButti K."/>
            <person name="Hainaut M."/>
            <person name="Henrissat B."/>
            <person name="Grigoriev I.V."/>
            <person name="Spatafora J.W."/>
            <person name="Aime M.C."/>
        </authorList>
    </citation>
    <scope>NUCLEOTIDE SEQUENCE [LARGE SCALE GENOMIC DNA]</scope>
    <source>
        <strain evidence="9 10">MCA 4718</strain>
    </source>
</reference>
<evidence type="ECO:0000256" key="7">
    <source>
        <dbReference type="SAM" id="SignalP"/>
    </source>
</evidence>
<keyword evidence="10" id="KW-1185">Reference proteome</keyword>
<organism evidence="9 10">
    <name type="scientific">Pseudomicrostroma glucosiphilum</name>
    <dbReference type="NCBI Taxonomy" id="1684307"/>
    <lineage>
        <taxon>Eukaryota</taxon>
        <taxon>Fungi</taxon>
        <taxon>Dikarya</taxon>
        <taxon>Basidiomycota</taxon>
        <taxon>Ustilaginomycotina</taxon>
        <taxon>Exobasidiomycetes</taxon>
        <taxon>Microstromatales</taxon>
        <taxon>Microstromatales incertae sedis</taxon>
        <taxon>Pseudomicrostroma</taxon>
    </lineage>
</organism>
<keyword evidence="3 6" id="KW-1133">Transmembrane helix</keyword>
<dbReference type="OrthoDB" id="414243at2759"/>
<feature type="signal peptide" evidence="7">
    <location>
        <begin position="1"/>
        <end position="33"/>
    </location>
</feature>
<proteinExistence type="predicted"/>
<feature type="compositionally biased region" description="Basic and acidic residues" evidence="5">
    <location>
        <begin position="549"/>
        <end position="558"/>
    </location>
</feature>
<feature type="region of interest" description="Disordered" evidence="5">
    <location>
        <begin position="716"/>
        <end position="737"/>
    </location>
</feature>
<feature type="compositionally biased region" description="Polar residues" evidence="5">
    <location>
        <begin position="538"/>
        <end position="548"/>
    </location>
</feature>
<dbReference type="InterPro" id="IPR006644">
    <property type="entry name" value="Cadg"/>
</dbReference>
<feature type="transmembrane region" description="Helical" evidence="6">
    <location>
        <begin position="499"/>
        <end position="522"/>
    </location>
</feature>
<evidence type="ECO:0000313" key="10">
    <source>
        <dbReference type="Proteomes" id="UP000245942"/>
    </source>
</evidence>
<feature type="region of interest" description="Disordered" evidence="5">
    <location>
        <begin position="879"/>
        <end position="943"/>
    </location>
</feature>
<dbReference type="Pfam" id="PF05345">
    <property type="entry name" value="He_PIG"/>
    <property type="match status" value="2"/>
</dbReference>
<feature type="domain" description="Dystroglycan-type cadherin-like" evidence="8">
    <location>
        <begin position="36"/>
        <end position="133"/>
    </location>
</feature>
<dbReference type="SUPFAM" id="SSF49313">
    <property type="entry name" value="Cadherin-like"/>
    <property type="match status" value="4"/>
</dbReference>
<dbReference type="GeneID" id="37017030"/>
<evidence type="ECO:0000313" key="9">
    <source>
        <dbReference type="EMBL" id="PWN19140.1"/>
    </source>
</evidence>
<feature type="compositionally biased region" description="Low complexity" evidence="5">
    <location>
        <begin position="1075"/>
        <end position="1086"/>
    </location>
</feature>
<dbReference type="GO" id="GO:0071944">
    <property type="term" value="C:cell periphery"/>
    <property type="evidence" value="ECO:0007669"/>
    <property type="project" value="UniProtKB-ARBA"/>
</dbReference>
<keyword evidence="4 6" id="KW-0472">Membrane</keyword>
<dbReference type="GO" id="GO:0005509">
    <property type="term" value="F:calcium ion binding"/>
    <property type="evidence" value="ECO:0007669"/>
    <property type="project" value="InterPro"/>
</dbReference>
<feature type="region of interest" description="Disordered" evidence="5">
    <location>
        <begin position="790"/>
        <end position="814"/>
    </location>
</feature>
<comment type="subcellular location">
    <subcellularLocation>
        <location evidence="1">Membrane</location>
        <topology evidence="1">Single-pass membrane protein</topology>
    </subcellularLocation>
</comment>
<protein>
    <recommendedName>
        <fullName evidence="8">Dystroglycan-type cadherin-like domain-containing protein</fullName>
    </recommendedName>
</protein>
<dbReference type="STRING" id="1684307.A0A316U1R0"/>
<name>A0A316U1R0_9BASI</name>
<feature type="region of interest" description="Disordered" evidence="5">
    <location>
        <begin position="530"/>
        <end position="558"/>
    </location>
</feature>
<dbReference type="PANTHER" id="PTHR15549">
    <property type="entry name" value="PAIRED IMMUNOGLOBULIN-LIKE TYPE 2 RECEPTOR"/>
    <property type="match status" value="1"/>
</dbReference>
<sequence length="1206" mass="127854">MLWTGAKGSRASSSRIVVSCLAALLSTAAPSFADVAVGTPLDQQYPNVAHLSQDFSWTFPESTFNSSTGAQITYTTSTLPSWVTFDGTTRTFSGTPSADEDLGTTKVTVTASDGSSMSARSAFGLLVTSDPAPILSYSLQSQLPVASSLGKSQILAGNKLHIPFGWSFSVGWRGSTFYLPSNNTVYTYATINGYEALPSWLMYSSDTYAMWGIAPNTPQSEGTEFVFVLSGANELGYAGTQTNLTIVLGEGKLSLSTSATKYGSPLQTVNATVGIELEYTIPTDIIAVDGQGTRSSQQLNMTADTSEAGSWLSFDSTTRTLSGTPPSDVIMNSPEATTVDVSVTATDSLGESLTFTVPLAIYPAIFSNDTLPNVYVEAGQPFAASLSNYIRNSDQANITASFSPSNASSWIGYDADTLVLSGTAPDNLTAEAKVAVTLTNLARTEGDSAGSLARRDTPSNQAVFYVALNGTDAGSPDATGGNIPAGDGTGPVAEKRKRVIAGAVIGTIVGLLLIALLVFLCLRRRKRREAEGRAPGSSIATKSPALSSSDERTLRDETSPAFIAAPFKKMMSKEGASPATLYGGSPFLHADGKTLHHEQAVANDGSELRGILITSDRYARQSEEQAARYAAVGAGAAAAGPYDEDVYGDHAYEQQPERPQQHGMMSALVGGGAKKRQQHGGPTVEEEEEAARIAAGMQHGRSQSTGLGLTGVGMDASGSNEDDPYRQRNAHARSRMSLRSSVSRESWEDDLFYDDNARDSRAATAGSFDGVAHSRTTSIKALTGIAEENEVPRRRGDGRVSSRQSHMRHRSAHIKTSPTFAATAAFAAPASDESAEYDRSYGGDHRIVINGAEDGEGLQHGSTNDFVIGTAQRVDVRELGRNGSVTARTPQLKHSHGRNESMHADAQPSPSGAFEDAEDEAQPLPQGAWSAPQGRGNRDSAFSTMTTDSNMLALSPYISYPEPGDNADAMSVSVYSPRPPSMFGGASIASNVRPEDTLRAVEYSRKPGPPSPLLFPPSQAHLRPANRASSPTGPAPVVPPLRPQSAIVPEELEATVALGERIRIKLTPPGGPSMRGAAGSAGTRAGQKGKYVPLLDNVMMKAHGTWPLWLSEWVFWDPNMFELSGEVPLDFHLAEVTIALVHRRPVTTYARPGSPKRLGGHRRQDSNDMTVEDEVVARLTLIIQHPHGGAYDNNVPLQRGVTGAAF</sequence>
<feature type="domain" description="Dystroglycan-type cadherin-like" evidence="8">
    <location>
        <begin position="261"/>
        <end position="371"/>
    </location>
</feature>
<dbReference type="RefSeq" id="XP_025346300.1">
    <property type="nucleotide sequence ID" value="XM_025495296.1"/>
</dbReference>
<dbReference type="EMBL" id="KZ819332">
    <property type="protein sequence ID" value="PWN19140.1"/>
    <property type="molecule type" value="Genomic_DNA"/>
</dbReference>
<evidence type="ECO:0000256" key="4">
    <source>
        <dbReference type="ARBA" id="ARBA00023136"/>
    </source>
</evidence>
<evidence type="ECO:0000256" key="2">
    <source>
        <dbReference type="ARBA" id="ARBA00022692"/>
    </source>
</evidence>
<gene>
    <name evidence="9" type="ORF">BCV69DRAFT_45514</name>
</gene>
<dbReference type="Gene3D" id="2.60.40.10">
    <property type="entry name" value="Immunoglobulins"/>
    <property type="match status" value="3"/>
</dbReference>
<feature type="region of interest" description="Disordered" evidence="5">
    <location>
        <begin position="1004"/>
        <end position="1042"/>
    </location>
</feature>
<evidence type="ECO:0000256" key="5">
    <source>
        <dbReference type="SAM" id="MobiDB-lite"/>
    </source>
</evidence>
<evidence type="ECO:0000256" key="1">
    <source>
        <dbReference type="ARBA" id="ARBA00004167"/>
    </source>
</evidence>
<feature type="chain" id="PRO_5016281766" description="Dystroglycan-type cadherin-like domain-containing protein" evidence="7">
    <location>
        <begin position="34"/>
        <end position="1206"/>
    </location>
</feature>
<feature type="compositionally biased region" description="Basic and acidic residues" evidence="5">
    <location>
        <begin position="790"/>
        <end position="800"/>
    </location>
</feature>
<feature type="compositionally biased region" description="Pro residues" evidence="5">
    <location>
        <begin position="1033"/>
        <end position="1042"/>
    </location>
</feature>
<keyword evidence="7" id="KW-0732">Signal</keyword>
<dbReference type="SMART" id="SM00736">
    <property type="entry name" value="CADG"/>
    <property type="match status" value="2"/>
</dbReference>
<feature type="region of interest" description="Disordered" evidence="5">
    <location>
        <begin position="1065"/>
        <end position="1086"/>
    </location>
</feature>
<keyword evidence="2 6" id="KW-0812">Transmembrane</keyword>
<evidence type="ECO:0000259" key="8">
    <source>
        <dbReference type="SMART" id="SM00736"/>
    </source>
</evidence>
<dbReference type="PANTHER" id="PTHR15549:SF33">
    <property type="entry name" value="MEMBRANE PROTEIN WSC4, PUTATIVE (AFU_ORTHOLOGUE AFUA_5G09020)-RELATED"/>
    <property type="match status" value="1"/>
</dbReference>
<dbReference type="AlphaFoldDB" id="A0A316U1R0"/>
<evidence type="ECO:0000256" key="6">
    <source>
        <dbReference type="SAM" id="Phobius"/>
    </source>
</evidence>